<name>A0ABQ2Y3I2_9BURK</name>
<reference evidence="2" key="1">
    <citation type="journal article" date="2019" name="Int. J. Syst. Evol. Microbiol.">
        <title>The Global Catalogue of Microorganisms (GCM) 10K type strain sequencing project: providing services to taxonomists for standard genome sequencing and annotation.</title>
        <authorList>
            <consortium name="The Broad Institute Genomics Platform"/>
            <consortium name="The Broad Institute Genome Sequencing Center for Infectious Disease"/>
            <person name="Wu L."/>
            <person name="Ma J."/>
        </authorList>
    </citation>
    <scope>NUCLEOTIDE SEQUENCE [LARGE SCALE GENOMIC DNA]</scope>
    <source>
        <strain evidence="2">KCTC 23917</strain>
    </source>
</reference>
<evidence type="ECO:0000313" key="1">
    <source>
        <dbReference type="EMBL" id="GGX49869.1"/>
    </source>
</evidence>
<organism evidence="1 2">
    <name type="scientific">Undibacterium squillarum</name>
    <dbReference type="NCBI Taxonomy" id="1131567"/>
    <lineage>
        <taxon>Bacteria</taxon>
        <taxon>Pseudomonadati</taxon>
        <taxon>Pseudomonadota</taxon>
        <taxon>Betaproteobacteria</taxon>
        <taxon>Burkholderiales</taxon>
        <taxon>Oxalobacteraceae</taxon>
        <taxon>Undibacterium</taxon>
    </lineage>
</organism>
<accession>A0ABQ2Y3I2</accession>
<dbReference type="InterPro" id="IPR029058">
    <property type="entry name" value="AB_hydrolase_fold"/>
</dbReference>
<keyword evidence="2" id="KW-1185">Reference proteome</keyword>
<dbReference type="Proteomes" id="UP000653343">
    <property type="component" value="Unassembled WGS sequence"/>
</dbReference>
<dbReference type="EMBL" id="BMYU01000008">
    <property type="protein sequence ID" value="GGX49869.1"/>
    <property type="molecule type" value="Genomic_DNA"/>
</dbReference>
<comment type="caution">
    <text evidence="1">The sequence shown here is derived from an EMBL/GenBank/DDBJ whole genome shotgun (WGS) entry which is preliminary data.</text>
</comment>
<dbReference type="Gene3D" id="3.40.50.1820">
    <property type="entry name" value="alpha/beta hydrolase"/>
    <property type="match status" value="1"/>
</dbReference>
<protein>
    <submittedName>
        <fullName evidence="1">Uncharacterized protein</fullName>
    </submittedName>
</protein>
<dbReference type="Gene3D" id="2.130.10.120">
    <property type="entry name" value="Prolyl oligopeptidase, N-terminal domain"/>
    <property type="match status" value="1"/>
</dbReference>
<gene>
    <name evidence="1" type="ORF">GCM10010946_30780</name>
</gene>
<evidence type="ECO:0000313" key="2">
    <source>
        <dbReference type="Proteomes" id="UP000653343"/>
    </source>
</evidence>
<sequence length="585" mass="64835">MSKYWREQQAYGMAILARLPAEHALDAIRSRAPEQGFQSVVAMNADAAYFSERGTDNRARIVRREFETGKESVVWVARDQRWPVKISLSSDKKRAAILLSGINADVLLITVTESDAEPLTLKDADVRTAMLWVNGGSSFVYQPRRDSRLSQELHFIQLEKNDRVPKVIKRWDYHQDSKVTVVASQSSKSALTWVESDADGRILNIHSASIGALEKNTPVWSRQKAPAGKILRLQADQSTFLVLENGQRQVWEVSGTPRKVWQDELTKTPLVYAVDGKNFWINDAGGDMVRISAEGKKTQKLSLPDAYRPDLALPVNDRVAVFAHNKDGAEGWVFLQDGRSAEWLQLPSVSTDVFMSEWRGRQVWQKHKTAGMRILTASDLELDGKQPVLLTTQMIADAGMPPVWRGWLKKGGVIAQLDLRKVSSGATLSVMDEAVEWLKHEGFGASGVVIYAVSDQQLVMEYLLRMPGKITAAYVSGLPDTRLQTGKVVGAGKSRETARGDLYDLLRRETAYPGLWLDSAGAVDASEHLKLVGAMQLLTKGVRPQFWTQGTLAEKSSENGQAGILAFLLWQTGGLSLKSVPPATK</sequence>
<dbReference type="SUPFAM" id="SSF50993">
    <property type="entry name" value="Peptidase/esterase 'gauge' domain"/>
    <property type="match status" value="1"/>
</dbReference>
<proteinExistence type="predicted"/>